<evidence type="ECO:0000259" key="1">
    <source>
        <dbReference type="PROSITE" id="PS50112"/>
    </source>
</evidence>
<dbReference type="EMBL" id="LAZR01046056">
    <property type="protein sequence ID" value="KKK97429.1"/>
    <property type="molecule type" value="Genomic_DNA"/>
</dbReference>
<sequence length="47" mass="5438">MVLRKSEENYRQLFNAASDAITVFDAETHQILDANEACLKLYGYTRK</sequence>
<dbReference type="NCBIfam" id="TIGR00229">
    <property type="entry name" value="sensory_box"/>
    <property type="match status" value="1"/>
</dbReference>
<proteinExistence type="predicted"/>
<name>A0A0F9C4P1_9ZZZZ</name>
<dbReference type="InterPro" id="IPR035965">
    <property type="entry name" value="PAS-like_dom_sf"/>
</dbReference>
<comment type="caution">
    <text evidence="2">The sequence shown here is derived from an EMBL/GenBank/DDBJ whole genome shotgun (WGS) entry which is preliminary data.</text>
</comment>
<evidence type="ECO:0000313" key="2">
    <source>
        <dbReference type="EMBL" id="KKK97429.1"/>
    </source>
</evidence>
<feature type="domain" description="PAS" evidence="1">
    <location>
        <begin position="6"/>
        <end position="47"/>
    </location>
</feature>
<protein>
    <recommendedName>
        <fullName evidence="1">PAS domain-containing protein</fullName>
    </recommendedName>
</protein>
<dbReference type="InterPro" id="IPR000014">
    <property type="entry name" value="PAS"/>
</dbReference>
<dbReference type="Pfam" id="PF13188">
    <property type="entry name" value="PAS_8"/>
    <property type="match status" value="1"/>
</dbReference>
<gene>
    <name evidence="2" type="ORF">LCGC14_2652850</name>
</gene>
<dbReference type="PROSITE" id="PS50112">
    <property type="entry name" value="PAS"/>
    <property type="match status" value="1"/>
</dbReference>
<reference evidence="2" key="1">
    <citation type="journal article" date="2015" name="Nature">
        <title>Complex archaea that bridge the gap between prokaryotes and eukaryotes.</title>
        <authorList>
            <person name="Spang A."/>
            <person name="Saw J.H."/>
            <person name="Jorgensen S.L."/>
            <person name="Zaremba-Niedzwiedzka K."/>
            <person name="Martijn J."/>
            <person name="Lind A.E."/>
            <person name="van Eijk R."/>
            <person name="Schleper C."/>
            <person name="Guy L."/>
            <person name="Ettema T.J."/>
        </authorList>
    </citation>
    <scope>NUCLEOTIDE SEQUENCE</scope>
</reference>
<organism evidence="2">
    <name type="scientific">marine sediment metagenome</name>
    <dbReference type="NCBI Taxonomy" id="412755"/>
    <lineage>
        <taxon>unclassified sequences</taxon>
        <taxon>metagenomes</taxon>
        <taxon>ecological metagenomes</taxon>
    </lineage>
</organism>
<dbReference type="AlphaFoldDB" id="A0A0F9C4P1"/>
<feature type="non-terminal residue" evidence="2">
    <location>
        <position position="47"/>
    </location>
</feature>
<dbReference type="SUPFAM" id="SSF55785">
    <property type="entry name" value="PYP-like sensor domain (PAS domain)"/>
    <property type="match status" value="1"/>
</dbReference>
<dbReference type="Gene3D" id="3.30.450.20">
    <property type="entry name" value="PAS domain"/>
    <property type="match status" value="1"/>
</dbReference>
<accession>A0A0F9C4P1</accession>